<keyword evidence="3" id="KW-0805">Transcription regulation</keyword>
<dbReference type="InterPro" id="IPR009057">
    <property type="entry name" value="Homeodomain-like_sf"/>
</dbReference>
<keyword evidence="5 8" id="KW-0371">Homeobox</keyword>
<comment type="caution">
    <text evidence="11">The sequence shown here is derived from an EMBL/GenBank/DDBJ whole genome shotgun (WGS) entry which is preliminary data.</text>
</comment>
<feature type="domain" description="Homeobox" evidence="10">
    <location>
        <begin position="373"/>
        <end position="436"/>
    </location>
</feature>
<evidence type="ECO:0000259" key="10">
    <source>
        <dbReference type="PROSITE" id="PS50071"/>
    </source>
</evidence>
<proteinExistence type="inferred from homology"/>
<dbReference type="InterPro" id="IPR050224">
    <property type="entry name" value="TALE_homeobox"/>
</dbReference>
<evidence type="ECO:0000256" key="3">
    <source>
        <dbReference type="ARBA" id="ARBA00023015"/>
    </source>
</evidence>
<accession>A0A8K0H7J5</accession>
<dbReference type="SMART" id="SM00389">
    <property type="entry name" value="HOX"/>
    <property type="match status" value="1"/>
</dbReference>
<dbReference type="SMART" id="SM00574">
    <property type="entry name" value="POX"/>
    <property type="match status" value="1"/>
</dbReference>
<feature type="DNA-binding region" description="Homeobox" evidence="8">
    <location>
        <begin position="375"/>
        <end position="437"/>
    </location>
</feature>
<dbReference type="PROSITE" id="PS50071">
    <property type="entry name" value="HOMEOBOX_2"/>
    <property type="match status" value="1"/>
</dbReference>
<feature type="region of interest" description="Disordered" evidence="9">
    <location>
        <begin position="214"/>
        <end position="263"/>
    </location>
</feature>
<dbReference type="OrthoDB" id="10056939at2759"/>
<comment type="subcellular location">
    <subcellularLocation>
        <location evidence="1 8">Nucleus</location>
    </subcellularLocation>
</comment>
<feature type="compositionally biased region" description="Low complexity" evidence="9">
    <location>
        <begin position="240"/>
        <end position="255"/>
    </location>
</feature>
<keyword evidence="4 8" id="KW-0238">DNA-binding</keyword>
<dbReference type="InterPro" id="IPR001356">
    <property type="entry name" value="HD"/>
</dbReference>
<evidence type="ECO:0000256" key="4">
    <source>
        <dbReference type="ARBA" id="ARBA00023125"/>
    </source>
</evidence>
<name>A0A8K0H7J5_9ROSA</name>
<reference evidence="11" key="1">
    <citation type="submission" date="2020-03" db="EMBL/GenBank/DDBJ databases">
        <title>A high-quality chromosome-level genome assembly of a woody plant with both climbing and erect habits, Rhamnella rubrinervis.</title>
        <authorList>
            <person name="Lu Z."/>
            <person name="Yang Y."/>
            <person name="Zhu X."/>
            <person name="Sun Y."/>
        </authorList>
    </citation>
    <scope>NUCLEOTIDE SEQUENCE</scope>
    <source>
        <strain evidence="11">BYM</strain>
        <tissue evidence="11">Leaf</tissue>
    </source>
</reference>
<sequence>MTSRLSNVSNQKYDLLTPYPGDHKFASYPKPPFDPARNEMLFIPPFGDPVSGSVNGDPLAVPRTQLSGALDSENNIQYQGLSLSLATQIPSAVSLPMFQNQGPNPNLSSVLNTCLPISVNDAISSKGNGSNQSGELRNVEYLTFGSFGGSHNTVKAEAFYNPLCSVSSREMHIEQYAFEPSGVSHNILNTKYLKASQQLLDEVVNLRKALKQPGLNKQGIGSDGSKENDGKPNYQALQVSSDPSESSTNSSSELSPAERQDLENKRTKLFSMLDEVDGRYKQYYHQMQIVVSFFDNVAGPGAAEPYTALALRTISRHFRCLRDAISGQIQVIQRSLGEQGTTANGQGEAIPRLRYVDQQLRQQKAIQQLGIMRNAWRPQRGLPESSVSILRAWLFEHFLHPYPKDSEKVMLARQTGLTKNQVANWFINARVRLWKPMVEEMYKEEFSDSELNSKLSENTLNEQSELQRSAADSVDPGQVQDLKAESFHEGNNIRDSGMTRLQGDQMSFYMDEAVRRNQNGDRNPMVVTSAAYDMPPEFGSFAVGSQVSLSLELRHCESDGFSTSGVGSHIRGNDAAAAATLDYHCVDPGQQQCRFSNPHLLHDFVV</sequence>
<evidence type="ECO:0000256" key="2">
    <source>
        <dbReference type="ARBA" id="ARBA00006454"/>
    </source>
</evidence>
<dbReference type="GO" id="GO:0005634">
    <property type="term" value="C:nucleus"/>
    <property type="evidence" value="ECO:0007669"/>
    <property type="project" value="UniProtKB-SubCell"/>
</dbReference>
<dbReference type="PANTHER" id="PTHR11850">
    <property type="entry name" value="HOMEOBOX PROTEIN TRANSCRIPTION FACTORS"/>
    <property type="match status" value="1"/>
</dbReference>
<keyword evidence="7 8" id="KW-0539">Nucleus</keyword>
<keyword evidence="12" id="KW-1185">Reference proteome</keyword>
<dbReference type="SUPFAM" id="SSF46689">
    <property type="entry name" value="Homeodomain-like"/>
    <property type="match status" value="1"/>
</dbReference>
<dbReference type="Pfam" id="PF07526">
    <property type="entry name" value="POX"/>
    <property type="match status" value="1"/>
</dbReference>
<dbReference type="Proteomes" id="UP000796880">
    <property type="component" value="Unassembled WGS sequence"/>
</dbReference>
<dbReference type="InterPro" id="IPR006563">
    <property type="entry name" value="POX_dom"/>
</dbReference>
<dbReference type="Gene3D" id="1.10.10.60">
    <property type="entry name" value="Homeodomain-like"/>
    <property type="match status" value="1"/>
</dbReference>
<dbReference type="GO" id="GO:0003677">
    <property type="term" value="F:DNA binding"/>
    <property type="evidence" value="ECO:0007669"/>
    <property type="project" value="UniProtKB-UniRule"/>
</dbReference>
<dbReference type="AlphaFoldDB" id="A0A8K0H7J5"/>
<gene>
    <name evidence="11" type="ORF">FNV43_RR12480</name>
</gene>
<dbReference type="EMBL" id="VOIH02000005">
    <property type="protein sequence ID" value="KAF3447297.1"/>
    <property type="molecule type" value="Genomic_DNA"/>
</dbReference>
<dbReference type="Pfam" id="PF05920">
    <property type="entry name" value="Homeobox_KN"/>
    <property type="match status" value="1"/>
</dbReference>
<organism evidence="11 12">
    <name type="scientific">Rhamnella rubrinervis</name>
    <dbReference type="NCBI Taxonomy" id="2594499"/>
    <lineage>
        <taxon>Eukaryota</taxon>
        <taxon>Viridiplantae</taxon>
        <taxon>Streptophyta</taxon>
        <taxon>Embryophyta</taxon>
        <taxon>Tracheophyta</taxon>
        <taxon>Spermatophyta</taxon>
        <taxon>Magnoliopsida</taxon>
        <taxon>eudicotyledons</taxon>
        <taxon>Gunneridae</taxon>
        <taxon>Pentapetalae</taxon>
        <taxon>rosids</taxon>
        <taxon>fabids</taxon>
        <taxon>Rosales</taxon>
        <taxon>Rhamnaceae</taxon>
        <taxon>rhamnoid group</taxon>
        <taxon>Rhamneae</taxon>
        <taxon>Rhamnella</taxon>
    </lineage>
</organism>
<evidence type="ECO:0000313" key="11">
    <source>
        <dbReference type="EMBL" id="KAF3447297.1"/>
    </source>
</evidence>
<comment type="similarity">
    <text evidence="2">Belongs to the TALE/BELL homeobox family.</text>
</comment>
<dbReference type="GO" id="GO:0006355">
    <property type="term" value="P:regulation of DNA-templated transcription"/>
    <property type="evidence" value="ECO:0007669"/>
    <property type="project" value="InterPro"/>
</dbReference>
<evidence type="ECO:0000256" key="8">
    <source>
        <dbReference type="PROSITE-ProRule" id="PRU00108"/>
    </source>
</evidence>
<dbReference type="InterPro" id="IPR008422">
    <property type="entry name" value="KN_HD"/>
</dbReference>
<protein>
    <recommendedName>
        <fullName evidence="10">Homeobox domain-containing protein</fullName>
    </recommendedName>
</protein>
<evidence type="ECO:0000256" key="7">
    <source>
        <dbReference type="ARBA" id="ARBA00023242"/>
    </source>
</evidence>
<evidence type="ECO:0000256" key="1">
    <source>
        <dbReference type="ARBA" id="ARBA00004123"/>
    </source>
</evidence>
<evidence type="ECO:0000256" key="9">
    <source>
        <dbReference type="SAM" id="MobiDB-lite"/>
    </source>
</evidence>
<keyword evidence="6" id="KW-0804">Transcription</keyword>
<evidence type="ECO:0000313" key="12">
    <source>
        <dbReference type="Proteomes" id="UP000796880"/>
    </source>
</evidence>
<evidence type="ECO:0000256" key="6">
    <source>
        <dbReference type="ARBA" id="ARBA00023163"/>
    </source>
</evidence>
<dbReference type="CDD" id="cd00086">
    <property type="entry name" value="homeodomain"/>
    <property type="match status" value="1"/>
</dbReference>
<evidence type="ECO:0000256" key="5">
    <source>
        <dbReference type="ARBA" id="ARBA00023155"/>
    </source>
</evidence>